<organism evidence="3 4">
    <name type="scientific">Plesiocystis pacifica SIR-1</name>
    <dbReference type="NCBI Taxonomy" id="391625"/>
    <lineage>
        <taxon>Bacteria</taxon>
        <taxon>Pseudomonadati</taxon>
        <taxon>Myxococcota</taxon>
        <taxon>Polyangia</taxon>
        <taxon>Nannocystales</taxon>
        <taxon>Nannocystaceae</taxon>
        <taxon>Plesiocystis</taxon>
    </lineage>
</organism>
<dbReference type="STRING" id="391625.PPSIR1_23444"/>
<gene>
    <name evidence="3" type="ORF">PPSIR1_23444</name>
</gene>
<accession>A6G7T1</accession>
<evidence type="ECO:0000256" key="1">
    <source>
        <dbReference type="ARBA" id="ARBA00023172"/>
    </source>
</evidence>
<dbReference type="PROSITE" id="PS51898">
    <property type="entry name" value="TYR_RECOMBINASE"/>
    <property type="match status" value="1"/>
</dbReference>
<proteinExistence type="predicted"/>
<dbReference type="GO" id="GO:0015074">
    <property type="term" value="P:DNA integration"/>
    <property type="evidence" value="ECO:0007669"/>
    <property type="project" value="InterPro"/>
</dbReference>
<dbReference type="SUPFAM" id="SSF56349">
    <property type="entry name" value="DNA breaking-rejoining enzymes"/>
    <property type="match status" value="1"/>
</dbReference>
<dbReference type="GO" id="GO:0003677">
    <property type="term" value="F:DNA binding"/>
    <property type="evidence" value="ECO:0007669"/>
    <property type="project" value="InterPro"/>
</dbReference>
<protein>
    <recommendedName>
        <fullName evidence="2">Tyr recombinase domain-containing protein</fullName>
    </recommendedName>
</protein>
<evidence type="ECO:0000313" key="4">
    <source>
        <dbReference type="Proteomes" id="UP000005801"/>
    </source>
</evidence>
<dbReference type="EMBL" id="ABCS01000036">
    <property type="protein sequence ID" value="EDM78024.1"/>
    <property type="molecule type" value="Genomic_DNA"/>
</dbReference>
<dbReference type="GO" id="GO:0006310">
    <property type="term" value="P:DNA recombination"/>
    <property type="evidence" value="ECO:0007669"/>
    <property type="project" value="UniProtKB-KW"/>
</dbReference>
<dbReference type="RefSeq" id="WP_006972776.1">
    <property type="nucleotide sequence ID" value="NZ_ABCS01000036.1"/>
</dbReference>
<dbReference type="InterPro" id="IPR013762">
    <property type="entry name" value="Integrase-like_cat_sf"/>
</dbReference>
<dbReference type="AlphaFoldDB" id="A6G7T1"/>
<dbReference type="Proteomes" id="UP000005801">
    <property type="component" value="Unassembled WGS sequence"/>
</dbReference>
<dbReference type="Gene3D" id="1.10.443.10">
    <property type="entry name" value="Intergrase catalytic core"/>
    <property type="match status" value="1"/>
</dbReference>
<evidence type="ECO:0000313" key="3">
    <source>
        <dbReference type="EMBL" id="EDM78024.1"/>
    </source>
</evidence>
<reference evidence="3 4" key="1">
    <citation type="submission" date="2007-06" db="EMBL/GenBank/DDBJ databases">
        <authorList>
            <person name="Shimkets L."/>
            <person name="Ferriera S."/>
            <person name="Johnson J."/>
            <person name="Kravitz S."/>
            <person name="Beeson K."/>
            <person name="Sutton G."/>
            <person name="Rogers Y.-H."/>
            <person name="Friedman R."/>
            <person name="Frazier M."/>
            <person name="Venter J.C."/>
        </authorList>
    </citation>
    <scope>NUCLEOTIDE SEQUENCE [LARGE SCALE GENOMIC DNA]</scope>
    <source>
        <strain evidence="3 4">SIR-1</strain>
    </source>
</reference>
<evidence type="ECO:0000259" key="2">
    <source>
        <dbReference type="PROSITE" id="PS51898"/>
    </source>
</evidence>
<dbReference type="InterPro" id="IPR011010">
    <property type="entry name" value="DNA_brk_join_enz"/>
</dbReference>
<dbReference type="InterPro" id="IPR002104">
    <property type="entry name" value="Integrase_catalytic"/>
</dbReference>
<sequence>MREYRRGCSGSRGELVFPRPEGGVMSTSQPNYAARRIAASVGLRHVHNHMLRHSFASHAVMLGIPLRQGRFCVTARSCDTGISVQRRT</sequence>
<keyword evidence="4" id="KW-1185">Reference proteome</keyword>
<name>A6G7T1_9BACT</name>
<dbReference type="Pfam" id="PF00589">
    <property type="entry name" value="Phage_integrase"/>
    <property type="match status" value="1"/>
</dbReference>
<comment type="caution">
    <text evidence="3">The sequence shown here is derived from an EMBL/GenBank/DDBJ whole genome shotgun (WGS) entry which is preliminary data.</text>
</comment>
<feature type="domain" description="Tyr recombinase" evidence="2">
    <location>
        <begin position="1"/>
        <end position="88"/>
    </location>
</feature>
<keyword evidence="1" id="KW-0233">DNA recombination</keyword>